<dbReference type="FunCoup" id="A0A0C3PTW1">
    <property type="interactions" value="493"/>
</dbReference>
<reference evidence="8 9" key="1">
    <citation type="submission" date="2014-04" db="EMBL/GenBank/DDBJ databases">
        <authorList>
            <consortium name="DOE Joint Genome Institute"/>
            <person name="Kuo A."/>
            <person name="Kohler A."/>
            <person name="Costa M.D."/>
            <person name="Nagy L.G."/>
            <person name="Floudas D."/>
            <person name="Copeland A."/>
            <person name="Barry K.W."/>
            <person name="Cichocki N."/>
            <person name="Veneault-Fourrey C."/>
            <person name="LaButti K."/>
            <person name="Lindquist E.A."/>
            <person name="Lipzen A."/>
            <person name="Lundell T."/>
            <person name="Morin E."/>
            <person name="Murat C."/>
            <person name="Sun H."/>
            <person name="Tunlid A."/>
            <person name="Henrissat B."/>
            <person name="Grigoriev I.V."/>
            <person name="Hibbett D.S."/>
            <person name="Martin F."/>
            <person name="Nordberg H.P."/>
            <person name="Cantor M.N."/>
            <person name="Hua S.X."/>
        </authorList>
    </citation>
    <scope>NUCLEOTIDE SEQUENCE [LARGE SCALE GENOMIC DNA]</scope>
    <source>
        <strain evidence="8 9">Marx 270</strain>
    </source>
</reference>
<dbReference type="InterPro" id="IPR007258">
    <property type="entry name" value="Vps52"/>
</dbReference>
<dbReference type="Pfam" id="PF04129">
    <property type="entry name" value="Vps52_CC"/>
    <property type="match status" value="1"/>
</dbReference>
<dbReference type="PANTHER" id="PTHR14190:SF7">
    <property type="entry name" value="VACUOLAR PROTEIN SORTING-ASSOCIATED PROTEIN 52 HOMOLOG"/>
    <property type="match status" value="1"/>
</dbReference>
<protein>
    <recommendedName>
        <fullName evidence="10">Vacuolar sorting protein</fullName>
    </recommendedName>
</protein>
<name>A0A0C3PTW1_PISTI</name>
<dbReference type="OrthoDB" id="19482at2759"/>
<evidence type="ECO:0000313" key="9">
    <source>
        <dbReference type="Proteomes" id="UP000054217"/>
    </source>
</evidence>
<feature type="domain" description="Vps52 coiled-coil" evidence="6">
    <location>
        <begin position="27"/>
        <end position="191"/>
    </location>
</feature>
<dbReference type="GO" id="GO:0000938">
    <property type="term" value="C:GARP complex"/>
    <property type="evidence" value="ECO:0007669"/>
    <property type="project" value="TreeGrafter"/>
</dbReference>
<keyword evidence="5" id="KW-0333">Golgi apparatus</keyword>
<dbReference type="InParanoid" id="A0A0C3PTW1"/>
<evidence type="ECO:0000256" key="3">
    <source>
        <dbReference type="ARBA" id="ARBA00022448"/>
    </source>
</evidence>
<dbReference type="HOGENOM" id="CLU_029212_0_0_1"/>
<evidence type="ECO:0000256" key="4">
    <source>
        <dbReference type="ARBA" id="ARBA00022927"/>
    </source>
</evidence>
<evidence type="ECO:0000259" key="7">
    <source>
        <dbReference type="Pfam" id="PF20655"/>
    </source>
</evidence>
<dbReference type="GO" id="GO:0032456">
    <property type="term" value="P:endocytic recycling"/>
    <property type="evidence" value="ECO:0007669"/>
    <property type="project" value="TreeGrafter"/>
</dbReference>
<comment type="similarity">
    <text evidence="2">Belongs to the VPS52 family.</text>
</comment>
<organism evidence="8 9">
    <name type="scientific">Pisolithus tinctorius Marx 270</name>
    <dbReference type="NCBI Taxonomy" id="870435"/>
    <lineage>
        <taxon>Eukaryota</taxon>
        <taxon>Fungi</taxon>
        <taxon>Dikarya</taxon>
        <taxon>Basidiomycota</taxon>
        <taxon>Agaricomycotina</taxon>
        <taxon>Agaricomycetes</taxon>
        <taxon>Agaricomycetidae</taxon>
        <taxon>Boletales</taxon>
        <taxon>Sclerodermatineae</taxon>
        <taxon>Pisolithaceae</taxon>
        <taxon>Pisolithus</taxon>
    </lineage>
</organism>
<dbReference type="GO" id="GO:0019905">
    <property type="term" value="F:syntaxin binding"/>
    <property type="evidence" value="ECO:0007669"/>
    <property type="project" value="TreeGrafter"/>
</dbReference>
<keyword evidence="9" id="KW-1185">Reference proteome</keyword>
<dbReference type="GO" id="GO:0006896">
    <property type="term" value="P:Golgi to vacuole transport"/>
    <property type="evidence" value="ECO:0007669"/>
    <property type="project" value="TreeGrafter"/>
</dbReference>
<evidence type="ECO:0000256" key="1">
    <source>
        <dbReference type="ARBA" id="ARBA00004601"/>
    </source>
</evidence>
<keyword evidence="4" id="KW-0653">Protein transport</keyword>
<evidence type="ECO:0000259" key="6">
    <source>
        <dbReference type="Pfam" id="PF04129"/>
    </source>
</evidence>
<dbReference type="Pfam" id="PF20655">
    <property type="entry name" value="Vps52_C"/>
    <property type="match status" value="2"/>
</dbReference>
<gene>
    <name evidence="8" type="ORF">M404DRAFT_19427</name>
</gene>
<evidence type="ECO:0000313" key="8">
    <source>
        <dbReference type="EMBL" id="KIO12671.1"/>
    </source>
</evidence>
<sequence length="586" mass="66175">MTSLGTEKPPGANECDKRISHRARAKDYVELHDQVQSSMNLLDSLESFLSSFQRDLSSVSGQISELQERSKEIDRRLKSRRRIEKPLSKLVSELTIPPALILTILDTEVGESWIPVIDDFERRLDALEVRARVKAARDLGDISEGLRIVAATKLRAFFLALLRPIKDSVTTNVQVLQSSVYMKYRPLFSFLQRKAASVAKEIQDSYIAATRTYYETAFRRYIRSLGWLRSKVTEKFETLVVLSVQQGGSRLDHERLAYAKMDGSSVILAYMADDKAHKEPLEAILRSLFLVLMDNATAEYSFITTFFSSQVAPASDQDSVLSAPLLSPDCGVVDDRKSIAGSEARTEVASPGPSAGRNGLGRLTDIDKGVRNDLGNLWKKVFDPVLEYTKAFLVSVVEPPPPAIPLLTMVRLTEAVLAEVQKRQCLPLETFFFTMRLQLWPVFQKVMTEHCDSLKKVAEKPSGYFAKTNPTTDAMVSNICHSYTVMFQSFVLLTSEAEETMIFSNLFRLQQELDKLILRHTEFIADPTVRATKRSAIYEILLQGLIKGSHLTRHPKVQMELDYWAEKERSARQIILSAGRHSKVRQ</sequence>
<comment type="subcellular location">
    <subcellularLocation>
        <location evidence="1">Golgi apparatus</location>
        <location evidence="1">trans-Golgi network</location>
    </subcellularLocation>
</comment>
<dbReference type="GO" id="GO:0015031">
    <property type="term" value="P:protein transport"/>
    <property type="evidence" value="ECO:0007669"/>
    <property type="project" value="UniProtKB-KW"/>
</dbReference>
<dbReference type="GO" id="GO:0005829">
    <property type="term" value="C:cytosol"/>
    <property type="evidence" value="ECO:0007669"/>
    <property type="project" value="GOC"/>
</dbReference>
<feature type="domain" description="Vps52 C-terminal" evidence="7">
    <location>
        <begin position="376"/>
        <end position="531"/>
    </location>
</feature>
<evidence type="ECO:0008006" key="10">
    <source>
        <dbReference type="Google" id="ProtNLM"/>
    </source>
</evidence>
<dbReference type="InterPro" id="IPR048361">
    <property type="entry name" value="Vps52_C"/>
</dbReference>
<evidence type="ECO:0000256" key="5">
    <source>
        <dbReference type="ARBA" id="ARBA00023034"/>
    </source>
</evidence>
<keyword evidence="3" id="KW-0813">Transport</keyword>
<reference evidence="9" key="2">
    <citation type="submission" date="2015-01" db="EMBL/GenBank/DDBJ databases">
        <title>Evolutionary Origins and Diversification of the Mycorrhizal Mutualists.</title>
        <authorList>
            <consortium name="DOE Joint Genome Institute"/>
            <consortium name="Mycorrhizal Genomics Consortium"/>
            <person name="Kohler A."/>
            <person name="Kuo A."/>
            <person name="Nagy L.G."/>
            <person name="Floudas D."/>
            <person name="Copeland A."/>
            <person name="Barry K.W."/>
            <person name="Cichocki N."/>
            <person name="Veneault-Fourrey C."/>
            <person name="LaButti K."/>
            <person name="Lindquist E.A."/>
            <person name="Lipzen A."/>
            <person name="Lundell T."/>
            <person name="Morin E."/>
            <person name="Murat C."/>
            <person name="Riley R."/>
            <person name="Ohm R."/>
            <person name="Sun H."/>
            <person name="Tunlid A."/>
            <person name="Henrissat B."/>
            <person name="Grigoriev I.V."/>
            <person name="Hibbett D.S."/>
            <person name="Martin F."/>
        </authorList>
    </citation>
    <scope>NUCLEOTIDE SEQUENCE [LARGE SCALE GENOMIC DNA]</scope>
    <source>
        <strain evidence="9">Marx 270</strain>
    </source>
</reference>
<accession>A0A0C3PTW1</accession>
<proteinExistence type="inferred from homology"/>
<dbReference type="Proteomes" id="UP000054217">
    <property type="component" value="Unassembled WGS sequence"/>
</dbReference>
<dbReference type="AlphaFoldDB" id="A0A0C3PTW1"/>
<dbReference type="InterPro" id="IPR048319">
    <property type="entry name" value="Vps52_CC"/>
</dbReference>
<dbReference type="EMBL" id="KN831947">
    <property type="protein sequence ID" value="KIO12671.1"/>
    <property type="molecule type" value="Genomic_DNA"/>
</dbReference>
<evidence type="ECO:0000256" key="2">
    <source>
        <dbReference type="ARBA" id="ARBA00008180"/>
    </source>
</evidence>
<dbReference type="STRING" id="870435.A0A0C3PTW1"/>
<feature type="domain" description="Vps52 C-terminal" evidence="7">
    <location>
        <begin position="263"/>
        <end position="308"/>
    </location>
</feature>
<dbReference type="GO" id="GO:0042147">
    <property type="term" value="P:retrograde transport, endosome to Golgi"/>
    <property type="evidence" value="ECO:0007669"/>
    <property type="project" value="TreeGrafter"/>
</dbReference>
<dbReference type="PANTHER" id="PTHR14190">
    <property type="entry name" value="SUPPRESSOR OF ACTIN MUTATIONS 2/VACUOLAR PROTEIN SORTING 52"/>
    <property type="match status" value="1"/>
</dbReference>